<gene>
    <name evidence="2" type="ORF">MGYG_05661</name>
</gene>
<dbReference type="EMBL" id="DS989825">
    <property type="protein sequence ID" value="EFR02664.1"/>
    <property type="molecule type" value="Genomic_DNA"/>
</dbReference>
<dbReference type="STRING" id="535722.E4UX77"/>
<dbReference type="GeneID" id="10028352"/>
<protein>
    <submittedName>
        <fullName evidence="2">Proteinase</fullName>
    </submittedName>
</protein>
<keyword evidence="3" id="KW-1185">Reference proteome</keyword>
<name>E4UX77_ARTGP</name>
<dbReference type="VEuPathDB" id="FungiDB:MGYG_05661"/>
<dbReference type="HOGENOM" id="CLU_013364_3_3_1"/>
<dbReference type="InParanoid" id="E4UX77"/>
<dbReference type="InterPro" id="IPR029058">
    <property type="entry name" value="AB_hydrolase_fold"/>
</dbReference>
<feature type="transmembrane region" description="Helical" evidence="1">
    <location>
        <begin position="26"/>
        <end position="50"/>
    </location>
</feature>
<proteinExistence type="predicted"/>
<organism evidence="3">
    <name type="scientific">Arthroderma gypseum (strain ATCC MYA-4604 / CBS 118893)</name>
    <name type="common">Microsporum gypseum</name>
    <dbReference type="NCBI Taxonomy" id="535722"/>
    <lineage>
        <taxon>Eukaryota</taxon>
        <taxon>Fungi</taxon>
        <taxon>Dikarya</taxon>
        <taxon>Ascomycota</taxon>
        <taxon>Pezizomycotina</taxon>
        <taxon>Eurotiomycetes</taxon>
        <taxon>Eurotiomycetidae</taxon>
        <taxon>Onygenales</taxon>
        <taxon>Arthrodermataceae</taxon>
        <taxon>Nannizzia</taxon>
    </lineage>
</organism>
<dbReference type="Proteomes" id="UP000002669">
    <property type="component" value="Unassembled WGS sequence"/>
</dbReference>
<dbReference type="eggNOG" id="ENOG502QXCY">
    <property type="taxonomic scope" value="Eukaryota"/>
</dbReference>
<feature type="transmembrane region" description="Helical" evidence="1">
    <location>
        <begin position="62"/>
        <end position="84"/>
    </location>
</feature>
<sequence length="560" mass="61135">MASSSTEFVPRRYEQEEIYYCAKASFIITVIVSATSPITTAILTAAIAVIVTGPLTSLPARLMCCIHVTLTFVNIALFEVWILISRYLTPLFALFSSSSSSSSSPSSSICAPGLSSGLPSYHMPAPTPTPTAAIVLDKATDWGLCPSAYPASLECGQLRVPINHEKPEVDSFITLGVTRSRATSSTGRRLGNLIVDPGGPGVSEISKFVTHREGELVSQRLMEFYDIIAMDPRGVGASNPIQCDVDLFNQRVPIYVESQSDFDSLMYWNKALGESCANLTGPSFQYLDTISVAKDLDLLRQLGSQYAELFPGRVGRMVLDGIVDHSQRKVSNFMTGSTTTEDTFNAVARWCNTTSECALYHRDVPALFDELVDNANMKPIPAPGCHGHAVDGAPTACRPDVTGYEIIDNSKPLLSLQSRWVLWSKALLEALNGNATLLSTPLLTFNVFPITEDYSLFADRAIVCQDWLRLSGPRASKDLIARFKVARALAPHTRGISEMSGIHTGVEWAIGLREQMPTAVNIFRNGFGHTSYKLHGKTQRVIDEYLIEGKMAEDLTTLDS</sequence>
<dbReference type="RefSeq" id="XP_003173075.1">
    <property type="nucleotide sequence ID" value="XM_003173027.1"/>
</dbReference>
<reference evidence="3" key="1">
    <citation type="journal article" date="2012" name="MBio">
        <title>Comparative genome analysis of Trichophyton rubrum and related dermatophytes reveals candidate genes involved in infection.</title>
        <authorList>
            <person name="Martinez D.A."/>
            <person name="Oliver B.G."/>
            <person name="Graeser Y."/>
            <person name="Goldberg J.M."/>
            <person name="Li W."/>
            <person name="Martinez-Rossi N.M."/>
            <person name="Monod M."/>
            <person name="Shelest E."/>
            <person name="Barton R.C."/>
            <person name="Birch E."/>
            <person name="Brakhage A.A."/>
            <person name="Chen Z."/>
            <person name="Gurr S.J."/>
            <person name="Heiman D."/>
            <person name="Heitman J."/>
            <person name="Kosti I."/>
            <person name="Rossi A."/>
            <person name="Saif S."/>
            <person name="Samalova M."/>
            <person name="Saunders C.W."/>
            <person name="Shea T."/>
            <person name="Summerbell R.C."/>
            <person name="Xu J."/>
            <person name="Young S."/>
            <person name="Zeng Q."/>
            <person name="Birren B.W."/>
            <person name="Cuomo C.A."/>
            <person name="White T.C."/>
        </authorList>
    </citation>
    <scope>NUCLEOTIDE SEQUENCE [LARGE SCALE GENOMIC DNA]</scope>
    <source>
        <strain evidence="3">ATCC MYA-4604 / CBS 118893</strain>
    </source>
</reference>
<evidence type="ECO:0000256" key="1">
    <source>
        <dbReference type="SAM" id="Phobius"/>
    </source>
</evidence>
<keyword evidence="1" id="KW-1133">Transmembrane helix</keyword>
<keyword evidence="1" id="KW-0812">Transmembrane</keyword>
<dbReference type="AlphaFoldDB" id="E4UX77"/>
<dbReference type="OrthoDB" id="425534at2759"/>
<keyword evidence="1" id="KW-0472">Membrane</keyword>
<dbReference type="SUPFAM" id="SSF53474">
    <property type="entry name" value="alpha/beta-Hydrolases"/>
    <property type="match status" value="1"/>
</dbReference>
<dbReference type="OMA" id="TCIGWPA"/>
<evidence type="ECO:0000313" key="3">
    <source>
        <dbReference type="Proteomes" id="UP000002669"/>
    </source>
</evidence>
<accession>E4UX77</accession>
<dbReference type="Gene3D" id="3.40.50.1820">
    <property type="entry name" value="alpha/beta hydrolase"/>
    <property type="match status" value="1"/>
</dbReference>
<evidence type="ECO:0000313" key="2">
    <source>
        <dbReference type="EMBL" id="EFR02664.1"/>
    </source>
</evidence>